<name>A0AAV9XJG8_9PEZI</name>
<feature type="compositionally biased region" description="Polar residues" evidence="1">
    <location>
        <begin position="175"/>
        <end position="196"/>
    </location>
</feature>
<dbReference type="AlphaFoldDB" id="A0AAV9XJG8"/>
<organism evidence="2 3">
    <name type="scientific">Orbilia ellipsospora</name>
    <dbReference type="NCBI Taxonomy" id="2528407"/>
    <lineage>
        <taxon>Eukaryota</taxon>
        <taxon>Fungi</taxon>
        <taxon>Dikarya</taxon>
        <taxon>Ascomycota</taxon>
        <taxon>Pezizomycotina</taxon>
        <taxon>Orbiliomycetes</taxon>
        <taxon>Orbiliales</taxon>
        <taxon>Orbiliaceae</taxon>
        <taxon>Orbilia</taxon>
    </lineage>
</organism>
<protein>
    <recommendedName>
        <fullName evidence="4">Protein 21.1</fullName>
    </recommendedName>
</protein>
<feature type="compositionally biased region" description="Polar residues" evidence="1">
    <location>
        <begin position="205"/>
        <end position="233"/>
    </location>
</feature>
<evidence type="ECO:0000256" key="1">
    <source>
        <dbReference type="SAM" id="MobiDB-lite"/>
    </source>
</evidence>
<comment type="caution">
    <text evidence="2">The sequence shown here is derived from an EMBL/GenBank/DDBJ whole genome shotgun (WGS) entry which is preliminary data.</text>
</comment>
<feature type="region of interest" description="Disordered" evidence="1">
    <location>
        <begin position="1"/>
        <end position="38"/>
    </location>
</feature>
<dbReference type="EMBL" id="JAVHJO010000002">
    <property type="protein sequence ID" value="KAK6542274.1"/>
    <property type="molecule type" value="Genomic_DNA"/>
</dbReference>
<evidence type="ECO:0008006" key="4">
    <source>
        <dbReference type="Google" id="ProtNLM"/>
    </source>
</evidence>
<sequence>MDRLLRRKPVTKPKPPGFYAVQQPAPLPQTNYHENVEKSSEAAFAAAQTIRSLENRYNRNSVTSYPPKSLPQNEIKPEQNYSHQEHARKSSRSTSYSSESAISKRRTSHSTSESAGPRRASGNDTTIRSGIGSGPESSVQMHGYSPFESSRQSYSFDDVDSLDSPAQDHPYTPQDLGSPSQLPSLRTSGYSISPRQPTAPDSPRRQSYGTRLQGLEQSQPISTPKKSQDSPLLTVSPEPERDEDDLSSLCSDDSFFEQEREKYYRSKMHDAMDAQLWQEAKANAIKLSQIKTGVGSQAAEGAYILFATIYYMLEELPEASGWLAKIPRKKSTEPNLLVSAFNMEAAIAFRRSAYDDAFAISKKAAKYARRYNLASELDNAVYISKLICETKADFSEAKFYQQMLPDQIQLPDYLRVLPPTARAPSTMCTPTEIDERRDVGAKYHLPITPPPPSKTVRSASNLLGNDVFIKAGLVRARGTRESSDEYHGSNTQWKAAIKMVIEADDDTSAARYLYRTVFINHKMEDLLNSLPLHFAISRNLSHAAIAIIQEGKAKIQSSDFHTQPIQLAAQCGNARVLYALLAAGAQPDMLGASMSITALQLIAPVNGPSSIVEPLLQCGADPLYSKSPQENALQIALLDGIIHGAQYQKIQYMLSVLKASSQYRTVIAYLSELHQGHGPNLRGIDPSSRIQAIKLLTEYKTNWDSAKKIE</sequence>
<dbReference type="SUPFAM" id="SSF48403">
    <property type="entry name" value="Ankyrin repeat"/>
    <property type="match status" value="1"/>
</dbReference>
<evidence type="ECO:0000313" key="2">
    <source>
        <dbReference type="EMBL" id="KAK6542274.1"/>
    </source>
</evidence>
<evidence type="ECO:0000313" key="3">
    <source>
        <dbReference type="Proteomes" id="UP001365542"/>
    </source>
</evidence>
<feature type="compositionally biased region" description="Low complexity" evidence="1">
    <location>
        <begin position="92"/>
        <end position="101"/>
    </location>
</feature>
<feature type="region of interest" description="Disordered" evidence="1">
    <location>
        <begin position="54"/>
        <end position="252"/>
    </location>
</feature>
<dbReference type="Gene3D" id="1.25.40.20">
    <property type="entry name" value="Ankyrin repeat-containing domain"/>
    <property type="match status" value="1"/>
</dbReference>
<feature type="compositionally biased region" description="Basic residues" evidence="1">
    <location>
        <begin position="1"/>
        <end position="11"/>
    </location>
</feature>
<gene>
    <name evidence="2" type="ORF">TWF694_006234</name>
</gene>
<feature type="compositionally biased region" description="Polar residues" evidence="1">
    <location>
        <begin position="58"/>
        <end position="72"/>
    </location>
</feature>
<reference evidence="2 3" key="1">
    <citation type="submission" date="2019-10" db="EMBL/GenBank/DDBJ databases">
        <authorList>
            <person name="Palmer J.M."/>
        </authorList>
    </citation>
    <scope>NUCLEOTIDE SEQUENCE [LARGE SCALE GENOMIC DNA]</scope>
    <source>
        <strain evidence="2 3">TWF694</strain>
    </source>
</reference>
<keyword evidence="3" id="KW-1185">Reference proteome</keyword>
<dbReference type="InterPro" id="IPR036770">
    <property type="entry name" value="Ankyrin_rpt-contain_sf"/>
</dbReference>
<proteinExistence type="predicted"/>
<dbReference type="Proteomes" id="UP001365542">
    <property type="component" value="Unassembled WGS sequence"/>
</dbReference>
<accession>A0AAV9XJG8</accession>